<feature type="transmembrane region" description="Helical" evidence="6">
    <location>
        <begin position="326"/>
        <end position="344"/>
    </location>
</feature>
<sequence>MKKIHKYITIFFLKTFFISLAFFVLLFVLSDFFSNLSDIVGNGVSIKYIISYYVYYTPFIIYFSLPFIFALSSLVSLGYLSSKNEIIVMRSSGLSIFKIAKPVLFFSIIVAVLMFASKELIVNYGLEKASFVKHYYFKNKQFKLGWTKVGNMFIKVNGLNVTNNMAYNVTAYRVDKDFNRVEAIITAKRVKFKPKEIIFIDGCSFNMPNFSQGRCFKDFKIKTNKSFYSLFSSSKFKEPSIKSLVFSYKHSLDKDYYLSLIIHRFVYPFSCIILTLISFVFVLKTNPRRGGFVKNVFSSSLVFLVYIGSLELISSMGRYSMVDPNISIVIFILFWLSVSVYNLLKLGV</sequence>
<dbReference type="eggNOG" id="COG0795">
    <property type="taxonomic scope" value="Bacteria"/>
</dbReference>
<feature type="transmembrane region" description="Helical" evidence="6">
    <location>
        <begin position="99"/>
        <end position="117"/>
    </location>
</feature>
<reference evidence="7 8" key="1">
    <citation type="journal article" date="2011" name="Stand. Genomic Sci.">
        <title>Complete genome sequence of the thermophilic sulfur-reducer Hippea maritima type strain (MH(2)).</title>
        <authorList>
            <person name="Huntemann M."/>
            <person name="Lu M."/>
            <person name="Nolan M."/>
            <person name="Lapidus A."/>
            <person name="Lucas S."/>
            <person name="Hammon N."/>
            <person name="Deshpande S."/>
            <person name="Cheng J.F."/>
            <person name="Tapia R."/>
            <person name="Han C."/>
            <person name="Goodwin L."/>
            <person name="Pitluck S."/>
            <person name="Liolios K."/>
            <person name="Pagani I."/>
            <person name="Ivanova N."/>
            <person name="Ovchinikova G."/>
            <person name="Pati A."/>
            <person name="Chen A."/>
            <person name="Palaniappan K."/>
            <person name="Land M."/>
            <person name="Hauser L."/>
            <person name="Jeffries C.D."/>
            <person name="Detter J.C."/>
            <person name="Brambilla E.M."/>
            <person name="Rohde M."/>
            <person name="Spring S."/>
            <person name="Goker M."/>
            <person name="Woyke T."/>
            <person name="Bristow J."/>
            <person name="Eisen J.A."/>
            <person name="Markowitz V."/>
            <person name="Hugenholtz P."/>
            <person name="Kyrpides N.C."/>
            <person name="Klenk H.P."/>
            <person name="Mavromatis K."/>
        </authorList>
    </citation>
    <scope>NUCLEOTIDE SEQUENCE [LARGE SCALE GENOMIC DNA]</scope>
    <source>
        <strain evidence="8">ATCC 700847 / DSM 10411 / MH2</strain>
    </source>
</reference>
<dbReference type="HOGENOM" id="CLU_805918_0_0_7"/>
<keyword evidence="3 6" id="KW-0812">Transmembrane</keyword>
<dbReference type="STRING" id="760142.Hipma_0509"/>
<keyword evidence="8" id="KW-1185">Reference proteome</keyword>
<dbReference type="PANTHER" id="PTHR33529:SF6">
    <property type="entry name" value="YJGP_YJGQ FAMILY PERMEASE"/>
    <property type="match status" value="1"/>
</dbReference>
<evidence type="ECO:0000256" key="4">
    <source>
        <dbReference type="ARBA" id="ARBA00022989"/>
    </source>
</evidence>
<evidence type="ECO:0000256" key="2">
    <source>
        <dbReference type="ARBA" id="ARBA00022475"/>
    </source>
</evidence>
<dbReference type="GO" id="GO:0015920">
    <property type="term" value="P:lipopolysaccharide transport"/>
    <property type="evidence" value="ECO:0007669"/>
    <property type="project" value="TreeGrafter"/>
</dbReference>
<reference evidence="8" key="2">
    <citation type="submission" date="2011-03" db="EMBL/GenBank/DDBJ databases">
        <title>The complete genome of Hippea maritima DSM 10411.</title>
        <authorList>
            <consortium name="US DOE Joint Genome Institute (JGI-PGF)"/>
            <person name="Lucas S."/>
            <person name="Copeland A."/>
            <person name="Lapidus A."/>
            <person name="Bruce D."/>
            <person name="Goodwin L."/>
            <person name="Pitluck S."/>
            <person name="Peters L."/>
            <person name="Kyrpides N."/>
            <person name="Mavromatis K."/>
            <person name="Pagani I."/>
            <person name="Ivanova N."/>
            <person name="Mikhailova N."/>
            <person name="Lu M."/>
            <person name="Detter J.C."/>
            <person name="Tapia R."/>
            <person name="Han C."/>
            <person name="Land M."/>
            <person name="Hauser L."/>
            <person name="Markowitz V."/>
            <person name="Cheng J.-F."/>
            <person name="Hugenholtz P."/>
            <person name="Woyke T."/>
            <person name="Wu D."/>
            <person name="Spring S."/>
            <person name="Schroeder M."/>
            <person name="Brambilla E."/>
            <person name="Klenk H.-P."/>
            <person name="Eisen J.A."/>
        </authorList>
    </citation>
    <scope>NUCLEOTIDE SEQUENCE [LARGE SCALE GENOMIC DNA]</scope>
    <source>
        <strain evidence="8">ATCC 700847 / DSM 10411 / MH2</strain>
    </source>
</reference>
<dbReference type="RefSeq" id="WP_013681521.1">
    <property type="nucleotide sequence ID" value="NC_015318.1"/>
</dbReference>
<dbReference type="Proteomes" id="UP000008139">
    <property type="component" value="Chromosome"/>
</dbReference>
<feature type="transmembrane region" description="Helical" evidence="6">
    <location>
        <begin position="265"/>
        <end position="283"/>
    </location>
</feature>
<evidence type="ECO:0000256" key="1">
    <source>
        <dbReference type="ARBA" id="ARBA00004651"/>
    </source>
</evidence>
<organism evidence="7 8">
    <name type="scientific">Hippea maritima (strain ATCC 700847 / DSM 10411 / MH2)</name>
    <dbReference type="NCBI Taxonomy" id="760142"/>
    <lineage>
        <taxon>Bacteria</taxon>
        <taxon>Pseudomonadati</taxon>
        <taxon>Campylobacterota</taxon>
        <taxon>Desulfurellia</taxon>
        <taxon>Desulfurellales</taxon>
        <taxon>Hippeaceae</taxon>
        <taxon>Hippea</taxon>
    </lineage>
</organism>
<evidence type="ECO:0000256" key="5">
    <source>
        <dbReference type="ARBA" id="ARBA00023136"/>
    </source>
</evidence>
<dbReference type="GO" id="GO:0043190">
    <property type="term" value="C:ATP-binding cassette (ABC) transporter complex"/>
    <property type="evidence" value="ECO:0007669"/>
    <property type="project" value="TreeGrafter"/>
</dbReference>
<comment type="subcellular location">
    <subcellularLocation>
        <location evidence="1">Cell membrane</location>
        <topology evidence="1">Multi-pass membrane protein</topology>
    </subcellularLocation>
</comment>
<keyword evidence="5 6" id="KW-0472">Membrane</keyword>
<protein>
    <submittedName>
        <fullName evidence="7">Permease YjgP/YjgQ family protein</fullName>
    </submittedName>
</protein>
<dbReference type="FunCoup" id="F2LUF4">
    <property type="interactions" value="134"/>
</dbReference>
<dbReference type="Pfam" id="PF03739">
    <property type="entry name" value="LptF_LptG"/>
    <property type="match status" value="1"/>
</dbReference>
<evidence type="ECO:0000313" key="8">
    <source>
        <dbReference type="Proteomes" id="UP000008139"/>
    </source>
</evidence>
<dbReference type="AlphaFoldDB" id="F2LUF4"/>
<proteinExistence type="predicted"/>
<dbReference type="KEGG" id="hmr:Hipma_0509"/>
<dbReference type="PANTHER" id="PTHR33529">
    <property type="entry name" value="SLR0882 PROTEIN-RELATED"/>
    <property type="match status" value="1"/>
</dbReference>
<dbReference type="InterPro" id="IPR005495">
    <property type="entry name" value="LptG/LptF_permease"/>
</dbReference>
<evidence type="ECO:0000313" key="7">
    <source>
        <dbReference type="EMBL" id="AEA33480.1"/>
    </source>
</evidence>
<evidence type="ECO:0000256" key="3">
    <source>
        <dbReference type="ARBA" id="ARBA00022692"/>
    </source>
</evidence>
<dbReference type="InParanoid" id="F2LUF4"/>
<keyword evidence="2" id="KW-1003">Cell membrane</keyword>
<feature type="transmembrane region" description="Helical" evidence="6">
    <location>
        <begin position="53"/>
        <end position="79"/>
    </location>
</feature>
<gene>
    <name evidence="7" type="ordered locus">Hipma_0509</name>
</gene>
<keyword evidence="4 6" id="KW-1133">Transmembrane helix</keyword>
<evidence type="ECO:0000256" key="6">
    <source>
        <dbReference type="SAM" id="Phobius"/>
    </source>
</evidence>
<feature type="transmembrane region" description="Helical" evidence="6">
    <location>
        <begin position="295"/>
        <end position="314"/>
    </location>
</feature>
<name>F2LUF4_HIPMA</name>
<feature type="transmembrane region" description="Helical" evidence="6">
    <location>
        <begin position="12"/>
        <end position="33"/>
    </location>
</feature>
<dbReference type="EMBL" id="CP002606">
    <property type="protein sequence ID" value="AEA33480.1"/>
    <property type="molecule type" value="Genomic_DNA"/>
</dbReference>
<dbReference type="OrthoDB" id="9783403at2"/>
<accession>F2LUF4</accession>